<keyword evidence="2" id="KW-1133">Transmembrane helix</keyword>
<dbReference type="EMBL" id="JBBPBF010000004">
    <property type="protein sequence ID" value="KAK7614407.1"/>
    <property type="molecule type" value="Genomic_DNA"/>
</dbReference>
<comment type="caution">
    <text evidence="4">The sequence shown here is derived from an EMBL/GenBank/DDBJ whole genome shotgun (WGS) entry which is preliminary data.</text>
</comment>
<dbReference type="InterPro" id="IPR033121">
    <property type="entry name" value="PEPTIDASE_A1"/>
</dbReference>
<evidence type="ECO:0000256" key="2">
    <source>
        <dbReference type="SAM" id="Phobius"/>
    </source>
</evidence>
<dbReference type="SUPFAM" id="SSF50630">
    <property type="entry name" value="Acid proteases"/>
    <property type="match status" value="1"/>
</dbReference>
<dbReference type="Proteomes" id="UP001367316">
    <property type="component" value="Unassembled WGS sequence"/>
</dbReference>
<organism evidence="4 5">
    <name type="scientific">Phyllosticta paracitricarpa</name>
    <dbReference type="NCBI Taxonomy" id="2016321"/>
    <lineage>
        <taxon>Eukaryota</taxon>
        <taxon>Fungi</taxon>
        <taxon>Dikarya</taxon>
        <taxon>Ascomycota</taxon>
        <taxon>Pezizomycotina</taxon>
        <taxon>Dothideomycetes</taxon>
        <taxon>Dothideomycetes incertae sedis</taxon>
        <taxon>Botryosphaeriales</taxon>
        <taxon>Phyllostictaceae</taxon>
        <taxon>Phyllosticta</taxon>
    </lineage>
</organism>
<proteinExistence type="predicted"/>
<evidence type="ECO:0000313" key="4">
    <source>
        <dbReference type="EMBL" id="KAK7614407.1"/>
    </source>
</evidence>
<evidence type="ECO:0000259" key="3">
    <source>
        <dbReference type="PROSITE" id="PS51767"/>
    </source>
</evidence>
<keyword evidence="2" id="KW-0472">Membrane</keyword>
<accession>A0ABR1NGU6</accession>
<reference evidence="4 5" key="1">
    <citation type="submission" date="2024-04" db="EMBL/GenBank/DDBJ databases">
        <title>Phyllosticta paracitricarpa is synonymous to the EU quarantine fungus P. citricarpa based on phylogenomic analyses.</title>
        <authorList>
            <consortium name="Lawrence Berkeley National Laboratory"/>
            <person name="Van ingen-buijs V.A."/>
            <person name="Van westerhoven A.C."/>
            <person name="Haridas S."/>
            <person name="Skiadas P."/>
            <person name="Martin F."/>
            <person name="Groenewald J.Z."/>
            <person name="Crous P.W."/>
            <person name="Seidl M.F."/>
        </authorList>
    </citation>
    <scope>NUCLEOTIDE SEQUENCE [LARGE SCALE GENOMIC DNA]</scope>
    <source>
        <strain evidence="4 5">CBS 141358</strain>
    </source>
</reference>
<feature type="transmembrane region" description="Helical" evidence="2">
    <location>
        <begin position="430"/>
        <end position="457"/>
    </location>
</feature>
<dbReference type="PROSITE" id="PS51767">
    <property type="entry name" value="PEPTIDASE_A1"/>
    <property type="match status" value="1"/>
</dbReference>
<name>A0ABR1NGU6_9PEZI</name>
<gene>
    <name evidence="4" type="ORF">JOL62DRAFT_495923</name>
</gene>
<keyword evidence="5" id="KW-1185">Reference proteome</keyword>
<feature type="compositionally biased region" description="Basic and acidic residues" evidence="1">
    <location>
        <begin position="560"/>
        <end position="569"/>
    </location>
</feature>
<evidence type="ECO:0000256" key="1">
    <source>
        <dbReference type="SAM" id="MobiDB-lite"/>
    </source>
</evidence>
<dbReference type="Gene3D" id="2.40.70.10">
    <property type="entry name" value="Acid Proteases"/>
    <property type="match status" value="2"/>
</dbReference>
<feature type="domain" description="Peptidase A1" evidence="3">
    <location>
        <begin position="41"/>
        <end position="403"/>
    </location>
</feature>
<protein>
    <submittedName>
        <fullName evidence="4">Aspartic peptidase domain-containing protein</fullName>
    </submittedName>
</protein>
<keyword evidence="2" id="KW-0812">Transmembrane</keyword>
<dbReference type="Pfam" id="PF00026">
    <property type="entry name" value="Asp"/>
    <property type="match status" value="1"/>
</dbReference>
<sequence>MAPDPIVLDPSQVWYAPQVHIILVPLITYQFERDGSEGLWSTFTLRVGTPAQLMRVHIAIGGQETWVVAPTGCVASDANGDECHSRRGGLFQANESSTWQSTTEIWDNSGIYGLGEVVLDGLGISGQGQYGFDVVGLNAGKSANLNRTIVAQFNTLEFYQGQFGVSPRPTNFTVENNNASSMNDPQPSYFSLLRDNNLIPSLTYSYTAGSYARTGSLRNAWASFIFGGYDAALLGPDKLSFDFTPDDGRELVVAIQSIQKTGSNGDVALLPTPVLAALDSSQANLWLPSESCELFESAFDITWNETLGLYLVNATVHERLVEENPNVTFSLGHSVSGGKTVDIVLPYSAFDLNASYPAIPGSGQERFFPLKRAANSTQITLGRTFLQEAYFIADYERHNFSLAQRVWNDSAASEIVAIRSVNSGSDSGPALSIGAIVGIVVGAAAIVVVVLVAFCIVRRRAKRRSFAKRTEENSNAAAFAMASQYKTIEELQGDDQRRESHALQYRMELPGDGKTEMPANEEVKSRVEIDGQETPAELSHERMNVNPHELPGDYPPAVEPTERKESRQT</sequence>
<feature type="region of interest" description="Disordered" evidence="1">
    <location>
        <begin position="508"/>
        <end position="569"/>
    </location>
</feature>
<evidence type="ECO:0000313" key="5">
    <source>
        <dbReference type="Proteomes" id="UP001367316"/>
    </source>
</evidence>
<dbReference type="InterPro" id="IPR021109">
    <property type="entry name" value="Peptidase_aspartic_dom_sf"/>
</dbReference>
<feature type="compositionally biased region" description="Basic and acidic residues" evidence="1">
    <location>
        <begin position="509"/>
        <end position="529"/>
    </location>
</feature>